<dbReference type="InterPro" id="IPR004165">
    <property type="entry name" value="CoA_trans_fam_I"/>
</dbReference>
<comment type="caution">
    <text evidence="1">The sequence shown here is derived from an EMBL/GenBank/DDBJ whole genome shotgun (WGS) entry which is preliminary data.</text>
</comment>
<dbReference type="Pfam" id="PF01144">
    <property type="entry name" value="CoA_trans"/>
    <property type="match status" value="1"/>
</dbReference>
<evidence type="ECO:0000313" key="1">
    <source>
        <dbReference type="EMBL" id="MBR0799947.1"/>
    </source>
</evidence>
<gene>
    <name evidence="1" type="ORF">JQ615_31725</name>
</gene>
<name>A0ABS5FT49_9BRAD</name>
<dbReference type="Proteomes" id="UP001315278">
    <property type="component" value="Unassembled WGS sequence"/>
</dbReference>
<dbReference type="RefSeq" id="WP_212494545.1">
    <property type="nucleotide sequence ID" value="NZ_JAFCJH010000046.1"/>
</dbReference>
<keyword evidence="2" id="KW-1185">Reference proteome</keyword>
<proteinExistence type="predicted"/>
<dbReference type="PANTHER" id="PTHR43293:SF3">
    <property type="entry name" value="CHOLESTEROL RING-CLEAVING HYDROLASE IPDB SUBUNIT"/>
    <property type="match status" value="1"/>
</dbReference>
<dbReference type="Gene3D" id="3.40.1080.10">
    <property type="entry name" value="Glutaconate Coenzyme A-transferase"/>
    <property type="match status" value="1"/>
</dbReference>
<dbReference type="SUPFAM" id="SSF100950">
    <property type="entry name" value="NagB/RpiA/CoA transferase-like"/>
    <property type="match status" value="1"/>
</dbReference>
<dbReference type="InterPro" id="IPR037171">
    <property type="entry name" value="NagB/RpiA_transferase-like"/>
</dbReference>
<accession>A0ABS5FT49</accession>
<dbReference type="PANTHER" id="PTHR43293">
    <property type="entry name" value="ACETATE COA-TRANSFERASE YDIF"/>
    <property type="match status" value="1"/>
</dbReference>
<organism evidence="1 2">
    <name type="scientific">Bradyrhizobium jicamae</name>
    <dbReference type="NCBI Taxonomy" id="280332"/>
    <lineage>
        <taxon>Bacteria</taxon>
        <taxon>Pseudomonadati</taxon>
        <taxon>Pseudomonadota</taxon>
        <taxon>Alphaproteobacteria</taxon>
        <taxon>Hyphomicrobiales</taxon>
        <taxon>Nitrobacteraceae</taxon>
        <taxon>Bradyrhizobium</taxon>
    </lineage>
</organism>
<evidence type="ECO:0000313" key="2">
    <source>
        <dbReference type="Proteomes" id="UP001315278"/>
    </source>
</evidence>
<sequence length="247" mass="27028">MEECTSRELLIYTIARLLVGVRHVAVGMSSPMPAAGAMLLRAINRKGGQDTVKISILGSVRHNAFTGGSEELFDCAAQGRIDAFFLGGGQIDGSGNVNLVGAGTYPATDVRWPGSFGSAYLYFLVPRVILFREEHSPRVLVEKVDFISAPGTSERNTHRKGGPRALLTNMALFTFDPDRGCFRLMRVHPGFTAQDVRKMTGFAYENEDCEATTNMPGPDILRLMRGEVRDELHETYPQFADGLPGLT</sequence>
<reference evidence="2" key="1">
    <citation type="journal article" date="2021" name="ISME J.">
        <title>Evolutionary origin and ecological implication of a unique nif island in free-living Bradyrhizobium lineages.</title>
        <authorList>
            <person name="Tao J."/>
        </authorList>
    </citation>
    <scope>NUCLEOTIDE SEQUENCE [LARGE SCALE GENOMIC DNA]</scope>
    <source>
        <strain evidence="2">SZCCT0434</strain>
    </source>
</reference>
<dbReference type="EMBL" id="JAFCJH010000046">
    <property type="protein sequence ID" value="MBR0799947.1"/>
    <property type="molecule type" value="Genomic_DNA"/>
</dbReference>
<protein>
    <submittedName>
        <fullName evidence="1">CoA synthetase</fullName>
    </submittedName>
</protein>
<dbReference type="SMART" id="SM00882">
    <property type="entry name" value="CoA_trans"/>
    <property type="match status" value="1"/>
</dbReference>